<dbReference type="NCBIfam" id="NF041728">
    <property type="entry name" value="BPSL0761_fam"/>
    <property type="match status" value="1"/>
</dbReference>
<protein>
    <submittedName>
        <fullName evidence="2">Uncharacterized protein</fullName>
    </submittedName>
</protein>
<keyword evidence="1" id="KW-0812">Transmembrane</keyword>
<accession>A0A934SSB7</accession>
<organism evidence="2 3">
    <name type="scientific">Noviherbaspirillum pedocola</name>
    <dbReference type="NCBI Taxonomy" id="2801341"/>
    <lineage>
        <taxon>Bacteria</taxon>
        <taxon>Pseudomonadati</taxon>
        <taxon>Pseudomonadota</taxon>
        <taxon>Betaproteobacteria</taxon>
        <taxon>Burkholderiales</taxon>
        <taxon>Oxalobacteraceae</taxon>
        <taxon>Noviherbaspirillum</taxon>
    </lineage>
</organism>
<evidence type="ECO:0000313" key="3">
    <source>
        <dbReference type="Proteomes" id="UP000622890"/>
    </source>
</evidence>
<feature type="transmembrane region" description="Helical" evidence="1">
    <location>
        <begin position="97"/>
        <end position="116"/>
    </location>
</feature>
<dbReference type="RefSeq" id="WP_200591476.1">
    <property type="nucleotide sequence ID" value="NZ_JAEPBG010000003.1"/>
</dbReference>
<dbReference type="EMBL" id="JAEPBG010000003">
    <property type="protein sequence ID" value="MBK4734692.1"/>
    <property type="molecule type" value="Genomic_DNA"/>
</dbReference>
<sequence>MTTPEERTRAVLDARQLLVFLAYPAREEEVPESIRYQAETILRHYPEASDMDIAGLACPNLFSSERQTFTETKSKHRKRPIRTSPFLEKMVANAEPVLLGIGIAFVCIIIILFISLSRKLG</sequence>
<proteinExistence type="predicted"/>
<keyword evidence="1" id="KW-1133">Transmembrane helix</keyword>
<dbReference type="AlphaFoldDB" id="A0A934SSB7"/>
<dbReference type="Proteomes" id="UP000622890">
    <property type="component" value="Unassembled WGS sequence"/>
</dbReference>
<keyword evidence="3" id="KW-1185">Reference proteome</keyword>
<evidence type="ECO:0000256" key="1">
    <source>
        <dbReference type="SAM" id="Phobius"/>
    </source>
</evidence>
<comment type="caution">
    <text evidence="2">The sequence shown here is derived from an EMBL/GenBank/DDBJ whole genome shotgun (WGS) entry which is preliminary data.</text>
</comment>
<reference evidence="2" key="1">
    <citation type="submission" date="2021-01" db="EMBL/GenBank/DDBJ databases">
        <title>Genome sequence of strain Noviherbaspirillum sp. DKR-6.</title>
        <authorList>
            <person name="Chaudhary D.K."/>
        </authorList>
    </citation>
    <scope>NUCLEOTIDE SEQUENCE</scope>
    <source>
        <strain evidence="2">DKR-6</strain>
    </source>
</reference>
<evidence type="ECO:0000313" key="2">
    <source>
        <dbReference type="EMBL" id="MBK4734692.1"/>
    </source>
</evidence>
<gene>
    <name evidence="2" type="ORF">JJB74_08760</name>
</gene>
<keyword evidence="1" id="KW-0472">Membrane</keyword>
<name>A0A934SSB7_9BURK</name>
<dbReference type="InterPro" id="IPR049723">
    <property type="entry name" value="BPSL0761-like"/>
</dbReference>